<dbReference type="AlphaFoldDB" id="A0A6P8RSY2"/>
<evidence type="ECO:0000256" key="1">
    <source>
        <dbReference type="SAM" id="MobiDB-lite"/>
    </source>
</evidence>
<dbReference type="PROSITE" id="PS51159">
    <property type="entry name" value="CBM21"/>
    <property type="match status" value="1"/>
</dbReference>
<reference evidence="4" key="1">
    <citation type="submission" date="2025-08" db="UniProtKB">
        <authorList>
            <consortium name="RefSeq"/>
        </authorList>
    </citation>
    <scope>IDENTIFICATION</scope>
</reference>
<dbReference type="FunCoup" id="A0A6P8RSY2">
    <property type="interactions" value="213"/>
</dbReference>
<accession>A0A6P8RSY2</accession>
<dbReference type="GO" id="GO:2001069">
    <property type="term" value="F:glycogen binding"/>
    <property type="evidence" value="ECO:0007669"/>
    <property type="project" value="TreeGrafter"/>
</dbReference>
<dbReference type="InterPro" id="IPR038175">
    <property type="entry name" value="CBM21_dom_sf"/>
</dbReference>
<dbReference type="GO" id="GO:0005979">
    <property type="term" value="P:regulation of glycogen biosynthetic process"/>
    <property type="evidence" value="ECO:0007669"/>
    <property type="project" value="TreeGrafter"/>
</dbReference>
<dbReference type="Proteomes" id="UP000515159">
    <property type="component" value="Chromosome 7"/>
</dbReference>
<dbReference type="Pfam" id="PF03370">
    <property type="entry name" value="CBM_21"/>
    <property type="match status" value="1"/>
</dbReference>
<evidence type="ECO:0000313" key="3">
    <source>
        <dbReference type="Proteomes" id="UP000515159"/>
    </source>
</evidence>
<organism evidence="3 4">
    <name type="scientific">Geotrypetes seraphini</name>
    <name type="common">Gaboon caecilian</name>
    <name type="synonym">Caecilia seraphini</name>
    <dbReference type="NCBI Taxonomy" id="260995"/>
    <lineage>
        <taxon>Eukaryota</taxon>
        <taxon>Metazoa</taxon>
        <taxon>Chordata</taxon>
        <taxon>Craniata</taxon>
        <taxon>Vertebrata</taxon>
        <taxon>Euteleostomi</taxon>
        <taxon>Amphibia</taxon>
        <taxon>Gymnophiona</taxon>
        <taxon>Geotrypetes</taxon>
    </lineage>
</organism>
<dbReference type="PANTHER" id="PTHR12307:SF4">
    <property type="entry name" value="PROTEIN PHOSPHATASE 1 REGULATORY SUBUNIT 3D"/>
    <property type="match status" value="1"/>
</dbReference>
<dbReference type="InterPro" id="IPR050782">
    <property type="entry name" value="PP1_regulatory_subunit_3"/>
</dbReference>
<dbReference type="OrthoDB" id="1881at2759"/>
<name>A0A6P8RSY2_GEOSA</name>
<dbReference type="GO" id="GO:0000164">
    <property type="term" value="C:protein phosphatase type 1 complex"/>
    <property type="evidence" value="ECO:0007669"/>
    <property type="project" value="TreeGrafter"/>
</dbReference>
<evidence type="ECO:0000259" key="2">
    <source>
        <dbReference type="PROSITE" id="PS51159"/>
    </source>
</evidence>
<dbReference type="GeneID" id="117364008"/>
<gene>
    <name evidence="4" type="primary">PPP1R3D</name>
</gene>
<dbReference type="KEGG" id="gsh:117364008"/>
<dbReference type="PANTHER" id="PTHR12307">
    <property type="entry name" value="PROTEIN PHOSPHATASE 1 REGULATORY SUBUNIT"/>
    <property type="match status" value="1"/>
</dbReference>
<evidence type="ECO:0000313" key="4">
    <source>
        <dbReference type="RefSeq" id="XP_033808599.1"/>
    </source>
</evidence>
<dbReference type="InParanoid" id="A0A6P8RSY2"/>
<sequence>MSRLELPRGLGRGSATSCDPHMRPIIGQRRRARSLPTSPERRRATRCLPHCPQVRFADSLGLELAKVKVFSTAEDPSIPLHVLTRLAINSALCYGGDLQLPFCYMEPNFLQPADCADFEARLQRQCVCLERVLSSQELGVAGTVRVLNMAFQKTVAVRYTVSEWRKQQEVLAVWQSGSGATDLFAFCLPVPPFLLQSGSVLRFAVKYRVGGKEYWDNNDGKDYSLMSRSHALSMPKDSEQSWIHFI</sequence>
<feature type="domain" description="CBM21" evidence="2">
    <location>
        <begin position="119"/>
        <end position="226"/>
    </location>
</feature>
<dbReference type="CTD" id="5509"/>
<dbReference type="Gene3D" id="2.60.40.2440">
    <property type="entry name" value="Carbohydrate binding type-21 domain"/>
    <property type="match status" value="1"/>
</dbReference>
<dbReference type="GO" id="GO:0008157">
    <property type="term" value="F:protein phosphatase 1 binding"/>
    <property type="evidence" value="ECO:0007669"/>
    <property type="project" value="TreeGrafter"/>
</dbReference>
<feature type="region of interest" description="Disordered" evidence="1">
    <location>
        <begin position="1"/>
        <end position="23"/>
    </location>
</feature>
<dbReference type="RefSeq" id="XP_033808599.1">
    <property type="nucleotide sequence ID" value="XM_033952708.1"/>
</dbReference>
<keyword evidence="3" id="KW-1185">Reference proteome</keyword>
<dbReference type="InterPro" id="IPR005036">
    <property type="entry name" value="CBM21_dom"/>
</dbReference>
<proteinExistence type="predicted"/>
<protein>
    <submittedName>
        <fullName evidence="4">Protein phosphatase 1 regulatory subunit 3D</fullName>
    </submittedName>
</protein>